<dbReference type="STRING" id="196109.A0A136J6C2"/>
<dbReference type="InterPro" id="IPR039254">
    <property type="entry name" value="Rds1"/>
</dbReference>
<keyword evidence="3" id="KW-1185">Reference proteome</keyword>
<reference evidence="3" key="1">
    <citation type="submission" date="2016-02" db="EMBL/GenBank/DDBJ databases">
        <title>Draft genome sequence of Microdochium bolleyi, a fungal endophyte of beachgrass.</title>
        <authorList>
            <consortium name="DOE Joint Genome Institute"/>
            <person name="David A.S."/>
            <person name="May G."/>
            <person name="Haridas S."/>
            <person name="Lim J."/>
            <person name="Wang M."/>
            <person name="Labutti K."/>
            <person name="Lipzen A."/>
            <person name="Barry K."/>
            <person name="Grigoriev I.V."/>
        </authorList>
    </citation>
    <scope>NUCLEOTIDE SEQUENCE [LARGE SCALE GENOMIC DNA]</scope>
    <source>
        <strain evidence="3">J235TASD1</strain>
    </source>
</reference>
<evidence type="ECO:0000313" key="2">
    <source>
        <dbReference type="EMBL" id="KXJ92702.1"/>
    </source>
</evidence>
<dbReference type="CDD" id="cd00657">
    <property type="entry name" value="Ferritin_like"/>
    <property type="match status" value="1"/>
</dbReference>
<organism evidence="2 3">
    <name type="scientific">Microdochium bolleyi</name>
    <dbReference type="NCBI Taxonomy" id="196109"/>
    <lineage>
        <taxon>Eukaryota</taxon>
        <taxon>Fungi</taxon>
        <taxon>Dikarya</taxon>
        <taxon>Ascomycota</taxon>
        <taxon>Pezizomycotina</taxon>
        <taxon>Sordariomycetes</taxon>
        <taxon>Xylariomycetidae</taxon>
        <taxon>Xylariales</taxon>
        <taxon>Microdochiaceae</taxon>
        <taxon>Microdochium</taxon>
    </lineage>
</organism>
<dbReference type="SUPFAM" id="SSF47240">
    <property type="entry name" value="Ferritin-like"/>
    <property type="match status" value="1"/>
</dbReference>
<feature type="signal peptide" evidence="1">
    <location>
        <begin position="1"/>
        <end position="20"/>
    </location>
</feature>
<dbReference type="InParanoid" id="A0A136J6C2"/>
<name>A0A136J6C2_9PEZI</name>
<dbReference type="PANTHER" id="PTHR38705:SF1">
    <property type="entry name" value="PROTEIN RDS1"/>
    <property type="match status" value="1"/>
</dbReference>
<evidence type="ECO:0000313" key="3">
    <source>
        <dbReference type="Proteomes" id="UP000070501"/>
    </source>
</evidence>
<dbReference type="Pfam" id="PF13668">
    <property type="entry name" value="Ferritin_2"/>
    <property type="match status" value="1"/>
</dbReference>
<accession>A0A136J6C2</accession>
<dbReference type="OrthoDB" id="1001765at2759"/>
<proteinExistence type="predicted"/>
<feature type="chain" id="PRO_5007293554" evidence="1">
    <location>
        <begin position="21"/>
        <end position="320"/>
    </location>
</feature>
<dbReference type="EMBL" id="KQ964248">
    <property type="protein sequence ID" value="KXJ92702.1"/>
    <property type="molecule type" value="Genomic_DNA"/>
</dbReference>
<keyword evidence="1" id="KW-0732">Signal</keyword>
<gene>
    <name evidence="2" type="ORF">Micbo1qcDRAFT_50419</name>
</gene>
<dbReference type="Proteomes" id="UP000070501">
    <property type="component" value="Unassembled WGS sequence"/>
</dbReference>
<dbReference type="PANTHER" id="PTHR38705">
    <property type="entry name" value="PROTEIN RDS1"/>
    <property type="match status" value="1"/>
</dbReference>
<dbReference type="InterPro" id="IPR009078">
    <property type="entry name" value="Ferritin-like_SF"/>
</dbReference>
<sequence length="320" mass="32740">MPSFSKIAGLVAGFAAIASAAPSVPKLTSGQTKMYEIAKRQNAGATALGISDVDILQFALTLEWLENEFYRQGFAKFGDDQFRALGLNDVQLKDLKGIGKSEETHVVTLTSAIAAANVKPVQPCTYNFGFTDAKGMVATAAVLESVGVSAYLGAATLVFDPKILAVAGSILTVEARHQTFIRAASGIVASPSPFDTPLGPKAIFSLAAPFIQSCPEGSNLILQAFPTLALSSPQAADVSTLQAGSMLNFQSSATGATHCGFTNSGAAGGTAFTPFTAGTGCALPPNLSGLVYVSLTNSAPKTGVITDAITLAGPTVLQLS</sequence>
<protein>
    <submittedName>
        <fullName evidence="2">Ferritin-like domain-domain-containing protein</fullName>
    </submittedName>
</protein>
<dbReference type="AlphaFoldDB" id="A0A136J6C2"/>
<evidence type="ECO:0000256" key="1">
    <source>
        <dbReference type="SAM" id="SignalP"/>
    </source>
</evidence>